<feature type="signal peptide" evidence="1">
    <location>
        <begin position="1"/>
        <end position="17"/>
    </location>
</feature>
<comment type="caution">
    <text evidence="3">The sequence shown here is derived from an EMBL/GenBank/DDBJ whole genome shotgun (WGS) entry which is preliminary data.</text>
</comment>
<evidence type="ECO:0000256" key="1">
    <source>
        <dbReference type="SAM" id="SignalP"/>
    </source>
</evidence>
<dbReference type="Proteomes" id="UP000823597">
    <property type="component" value="Unassembled WGS sequence"/>
</dbReference>
<reference evidence="3" key="1">
    <citation type="submission" date="2020-10" db="EMBL/GenBank/DDBJ databases">
        <authorList>
            <person name="Gilroy R."/>
        </authorList>
    </citation>
    <scope>NUCLEOTIDE SEQUENCE</scope>
    <source>
        <strain evidence="3">10037</strain>
    </source>
</reference>
<dbReference type="InterPro" id="IPR032675">
    <property type="entry name" value="LRR_dom_sf"/>
</dbReference>
<organism evidence="3 4">
    <name type="scientific">Candidatus Merdivivens pullistercoris</name>
    <dbReference type="NCBI Taxonomy" id="2840873"/>
    <lineage>
        <taxon>Bacteria</taxon>
        <taxon>Pseudomonadati</taxon>
        <taxon>Bacteroidota</taxon>
        <taxon>Bacteroidia</taxon>
        <taxon>Bacteroidales</taxon>
        <taxon>Muribaculaceae</taxon>
        <taxon>Muribaculaceae incertae sedis</taxon>
        <taxon>Candidatus Merdivivens</taxon>
    </lineage>
</organism>
<dbReference type="SMART" id="SM00635">
    <property type="entry name" value="BID_2"/>
    <property type="match status" value="1"/>
</dbReference>
<keyword evidence="1" id="KW-0732">Signal</keyword>
<proteinExistence type="predicted"/>
<protein>
    <submittedName>
        <fullName evidence="3">Ig-like domain-containing protein</fullName>
    </submittedName>
</protein>
<feature type="chain" id="PRO_5038429446" evidence="1">
    <location>
        <begin position="18"/>
        <end position="385"/>
    </location>
</feature>
<accession>A0A9D9I4M3</accession>
<dbReference type="InterPro" id="IPR026906">
    <property type="entry name" value="LRR_5"/>
</dbReference>
<evidence type="ECO:0000313" key="3">
    <source>
        <dbReference type="EMBL" id="MBO8465535.1"/>
    </source>
</evidence>
<dbReference type="EMBL" id="JADIME010000063">
    <property type="protein sequence ID" value="MBO8465535.1"/>
    <property type="molecule type" value="Genomic_DNA"/>
</dbReference>
<dbReference type="Pfam" id="PF13306">
    <property type="entry name" value="LRR_5"/>
    <property type="match status" value="1"/>
</dbReference>
<dbReference type="InterPro" id="IPR008964">
    <property type="entry name" value="Invasin/intimin_cell_adhesion"/>
</dbReference>
<feature type="domain" description="BIG2" evidence="2">
    <location>
        <begin position="31"/>
        <end position="108"/>
    </location>
</feature>
<evidence type="ECO:0000313" key="4">
    <source>
        <dbReference type="Proteomes" id="UP000823597"/>
    </source>
</evidence>
<evidence type="ECO:0000259" key="2">
    <source>
        <dbReference type="SMART" id="SM00635"/>
    </source>
</evidence>
<name>A0A9D9I4M3_9BACT</name>
<gene>
    <name evidence="3" type="ORF">IAB93_06025</name>
</gene>
<dbReference type="PROSITE" id="PS51257">
    <property type="entry name" value="PROKAR_LIPOPROTEIN"/>
    <property type="match status" value="1"/>
</dbReference>
<dbReference type="SUPFAM" id="SSF49373">
    <property type="entry name" value="Invasin/intimin cell-adhesion fragments"/>
    <property type="match status" value="1"/>
</dbReference>
<dbReference type="Gene3D" id="3.80.10.10">
    <property type="entry name" value="Ribonuclease Inhibitor"/>
    <property type="match status" value="1"/>
</dbReference>
<sequence length="385" mass="41481">MKIFLKALMCTAVFIMACCTPEKPDTDKNIPVESITLNAESVNIEIGGTYQLEAKIIPENADSSNVTWQSGDPAIATIDANGLVTAIAAGSTAITATAGGKQASCTVNVSEPEPDGNIDMSDMSMEEVRAAINEALEAGITEFHFSGQFEKLGIATDASPMDSSWIDNPFIFTDVEVIDLSNVTEWPEVDVDGILDSEWQSSTDGVYGLPAFAFSGLLDGRSTFPQLREIILPEEAEAIGSQALWNNPKLESVICPGVKYVGNQCLIFCGALSSIDLPEATTIYTYAFQETGITSISLPKVVEIHYGLFNKCPLTRLELTASGDFTIHEHPFASMGFGEPVFDFDTPSCELVLNADKHYESGSAFPQAGSTTNWCETEWGSIIFE</sequence>
<dbReference type="Gene3D" id="2.60.40.1080">
    <property type="match status" value="1"/>
</dbReference>
<dbReference type="AlphaFoldDB" id="A0A9D9I4M3"/>
<dbReference type="Pfam" id="PF02368">
    <property type="entry name" value="Big_2"/>
    <property type="match status" value="1"/>
</dbReference>
<dbReference type="InterPro" id="IPR003343">
    <property type="entry name" value="Big_2"/>
</dbReference>
<reference evidence="3" key="2">
    <citation type="journal article" date="2021" name="PeerJ">
        <title>Extensive microbial diversity within the chicken gut microbiome revealed by metagenomics and culture.</title>
        <authorList>
            <person name="Gilroy R."/>
            <person name="Ravi A."/>
            <person name="Getino M."/>
            <person name="Pursley I."/>
            <person name="Horton D.L."/>
            <person name="Alikhan N.F."/>
            <person name="Baker D."/>
            <person name="Gharbi K."/>
            <person name="Hall N."/>
            <person name="Watson M."/>
            <person name="Adriaenssens E.M."/>
            <person name="Foster-Nyarko E."/>
            <person name="Jarju S."/>
            <person name="Secka A."/>
            <person name="Antonio M."/>
            <person name="Oren A."/>
            <person name="Chaudhuri R.R."/>
            <person name="La Ragione R."/>
            <person name="Hildebrand F."/>
            <person name="Pallen M.J."/>
        </authorList>
    </citation>
    <scope>NUCLEOTIDE SEQUENCE</scope>
    <source>
        <strain evidence="3">10037</strain>
    </source>
</reference>